<accession>A0AAD8DG68</accession>
<evidence type="ECO:0000313" key="1">
    <source>
        <dbReference type="EMBL" id="KAK1168099.1"/>
    </source>
</evidence>
<name>A0AAD8DG68_ACIOX</name>
<dbReference type="Proteomes" id="UP001230051">
    <property type="component" value="Unassembled WGS sequence"/>
</dbReference>
<organism evidence="1 2">
    <name type="scientific">Acipenser oxyrinchus oxyrinchus</name>
    <dbReference type="NCBI Taxonomy" id="40147"/>
    <lineage>
        <taxon>Eukaryota</taxon>
        <taxon>Metazoa</taxon>
        <taxon>Chordata</taxon>
        <taxon>Craniata</taxon>
        <taxon>Vertebrata</taxon>
        <taxon>Euteleostomi</taxon>
        <taxon>Actinopterygii</taxon>
        <taxon>Chondrostei</taxon>
        <taxon>Acipenseriformes</taxon>
        <taxon>Acipenseridae</taxon>
        <taxon>Acipenser</taxon>
    </lineage>
</organism>
<dbReference type="EMBL" id="JAGXEW010000009">
    <property type="protein sequence ID" value="KAK1168099.1"/>
    <property type="molecule type" value="Genomic_DNA"/>
</dbReference>
<dbReference type="AlphaFoldDB" id="A0AAD8DG68"/>
<gene>
    <name evidence="1" type="ORF">AOXY_G10958</name>
</gene>
<reference evidence="1" key="1">
    <citation type="submission" date="2022-02" db="EMBL/GenBank/DDBJ databases">
        <title>Atlantic sturgeon de novo genome assembly.</title>
        <authorList>
            <person name="Stock M."/>
            <person name="Klopp C."/>
            <person name="Guiguen Y."/>
            <person name="Cabau C."/>
            <person name="Parinello H."/>
            <person name="Santidrian Yebra-Pimentel E."/>
            <person name="Kuhl H."/>
            <person name="Dirks R.P."/>
            <person name="Guessner J."/>
            <person name="Wuertz S."/>
            <person name="Du K."/>
            <person name="Schartl M."/>
        </authorList>
    </citation>
    <scope>NUCLEOTIDE SEQUENCE</scope>
    <source>
        <strain evidence="1">STURGEONOMICS-FGT-2020</strain>
        <tissue evidence="1">Whole blood</tissue>
    </source>
</reference>
<comment type="caution">
    <text evidence="1">The sequence shown here is derived from an EMBL/GenBank/DDBJ whole genome shotgun (WGS) entry which is preliminary data.</text>
</comment>
<proteinExistence type="predicted"/>
<evidence type="ECO:0000313" key="2">
    <source>
        <dbReference type="Proteomes" id="UP001230051"/>
    </source>
</evidence>
<keyword evidence="2" id="KW-1185">Reference proteome</keyword>
<sequence length="89" mass="10295">MKNTQYATWTADQLDISIVSVLQTLIRRQDIINYLLVCHQKQAQSQQCSIPGTNPFHNPQHTLIAVAGILYKRSLLILLRPHIYIREQL</sequence>
<protein>
    <submittedName>
        <fullName evidence="1">Uncharacterized protein</fullName>
    </submittedName>
</protein>